<evidence type="ECO:0008006" key="4">
    <source>
        <dbReference type="Google" id="ProtNLM"/>
    </source>
</evidence>
<feature type="compositionally biased region" description="Acidic residues" evidence="1">
    <location>
        <begin position="103"/>
        <end position="112"/>
    </location>
</feature>
<gene>
    <name evidence="2" type="ORF">SKAU_G00231600</name>
</gene>
<feature type="region of interest" description="Disordered" evidence="1">
    <location>
        <begin position="96"/>
        <end position="220"/>
    </location>
</feature>
<feature type="region of interest" description="Disordered" evidence="1">
    <location>
        <begin position="356"/>
        <end position="384"/>
    </location>
</feature>
<dbReference type="PANTHER" id="PTHR46745">
    <property type="entry name" value="TSC22 DOMAIN FAMILY PROTEIN 1"/>
    <property type="match status" value="1"/>
</dbReference>
<evidence type="ECO:0000256" key="1">
    <source>
        <dbReference type="SAM" id="MobiDB-lite"/>
    </source>
</evidence>
<reference evidence="2" key="1">
    <citation type="journal article" date="2023" name="Science">
        <title>Genome structures resolve the early diversification of teleost fishes.</title>
        <authorList>
            <person name="Parey E."/>
            <person name="Louis A."/>
            <person name="Montfort J."/>
            <person name="Bouchez O."/>
            <person name="Roques C."/>
            <person name="Iampietro C."/>
            <person name="Lluch J."/>
            <person name="Castinel A."/>
            <person name="Donnadieu C."/>
            <person name="Desvignes T."/>
            <person name="Floi Bucao C."/>
            <person name="Jouanno E."/>
            <person name="Wen M."/>
            <person name="Mejri S."/>
            <person name="Dirks R."/>
            <person name="Jansen H."/>
            <person name="Henkel C."/>
            <person name="Chen W.J."/>
            <person name="Zahm M."/>
            <person name="Cabau C."/>
            <person name="Klopp C."/>
            <person name="Thompson A.W."/>
            <person name="Robinson-Rechavi M."/>
            <person name="Braasch I."/>
            <person name="Lecointre G."/>
            <person name="Bobe J."/>
            <person name="Postlethwait J.H."/>
            <person name="Berthelot C."/>
            <person name="Roest Crollius H."/>
            <person name="Guiguen Y."/>
        </authorList>
    </citation>
    <scope>NUCLEOTIDE SEQUENCE</scope>
    <source>
        <strain evidence="2">WJC10195</strain>
    </source>
</reference>
<dbReference type="OrthoDB" id="8961796at2759"/>
<accession>A0A9Q1ITB3</accession>
<dbReference type="AlphaFoldDB" id="A0A9Q1ITB3"/>
<feature type="compositionally biased region" description="Low complexity" evidence="1">
    <location>
        <begin position="706"/>
        <end position="718"/>
    </location>
</feature>
<feature type="compositionally biased region" description="Pro residues" evidence="1">
    <location>
        <begin position="366"/>
        <end position="380"/>
    </location>
</feature>
<dbReference type="Proteomes" id="UP001152622">
    <property type="component" value="Chromosome 8"/>
</dbReference>
<feature type="compositionally biased region" description="Low complexity" evidence="1">
    <location>
        <begin position="356"/>
        <end position="365"/>
    </location>
</feature>
<evidence type="ECO:0000313" key="2">
    <source>
        <dbReference type="EMBL" id="KAJ8351684.1"/>
    </source>
</evidence>
<dbReference type="GO" id="GO:0043066">
    <property type="term" value="P:negative regulation of apoptotic process"/>
    <property type="evidence" value="ECO:0007669"/>
    <property type="project" value="TreeGrafter"/>
</dbReference>
<dbReference type="PANTHER" id="PTHR46745:SF1">
    <property type="entry name" value="TSC22 DOMAIN FAMILY PROTEIN 1"/>
    <property type="match status" value="1"/>
</dbReference>
<dbReference type="EMBL" id="JAINUF010000008">
    <property type="protein sequence ID" value="KAJ8351684.1"/>
    <property type="molecule type" value="Genomic_DNA"/>
</dbReference>
<comment type="caution">
    <text evidence="2">The sequence shown here is derived from an EMBL/GenBank/DDBJ whole genome shotgun (WGS) entry which is preliminary data.</text>
</comment>
<proteinExistence type="predicted"/>
<dbReference type="GO" id="GO:0008284">
    <property type="term" value="P:positive regulation of cell population proliferation"/>
    <property type="evidence" value="ECO:0007669"/>
    <property type="project" value="TreeGrafter"/>
</dbReference>
<feature type="region of interest" description="Disordered" evidence="1">
    <location>
        <begin position="610"/>
        <end position="640"/>
    </location>
</feature>
<keyword evidence="3" id="KW-1185">Reference proteome</keyword>
<feature type="compositionally biased region" description="Basic residues" evidence="1">
    <location>
        <begin position="192"/>
        <end position="203"/>
    </location>
</feature>
<protein>
    <recommendedName>
        <fullName evidence="4">TSC22 domain family protein 1</fullName>
    </recommendedName>
</protein>
<organism evidence="2 3">
    <name type="scientific">Synaphobranchus kaupii</name>
    <name type="common">Kaup's arrowtooth eel</name>
    <dbReference type="NCBI Taxonomy" id="118154"/>
    <lineage>
        <taxon>Eukaryota</taxon>
        <taxon>Metazoa</taxon>
        <taxon>Chordata</taxon>
        <taxon>Craniata</taxon>
        <taxon>Vertebrata</taxon>
        <taxon>Euteleostomi</taxon>
        <taxon>Actinopterygii</taxon>
        <taxon>Neopterygii</taxon>
        <taxon>Teleostei</taxon>
        <taxon>Anguilliformes</taxon>
        <taxon>Synaphobranchidae</taxon>
        <taxon>Synaphobranchus</taxon>
    </lineage>
</organism>
<feature type="region of interest" description="Disordered" evidence="1">
    <location>
        <begin position="706"/>
        <end position="729"/>
    </location>
</feature>
<sequence length="729" mass="75150">MNASISCLLLCYSYKTNPFYFINAIQLSQDGHNMIRSDSLSSVTARPPSQPTVNWIKWKSLESKWLHSQTLQAGAQVKKKSGFQITSVTPAQISVSTNNSITEDTESCDDLDESHTEDLSSSEILDVSLSRATDLGGPERSSSEETLNNFHEAETPGAVSPNQPPHPLPHGTQHRPMVNGTAHPHPHQQQSHSHHPHLGHRHQVPSSQPTSGLPVGGGVSVAGTSTSGALSGVTQKLPTGLVAAAENAHVNKSLALAQPVAASSSGTGMPSMPAVAAVNMVNPSISNAGEVNMLRSSGRSLSAGLVNTKIGSTGMDSSSLNVNLMQQKSGAQAAAMTTAGVGPPGMMRSAVAGVAQPPAVTSAPPQQAPAPAPAPNPAPPSASSRFRVVKLDSNSEPFKKGRWTCTEYYDREAPPPEGGAPAHRAADGLRQPVAEGASGACSEPGHHVENAEAQQAFQPPPGIQNPLLGVSRAHVIQDAGVPKSAAAQPVPSTLGMVQHQQAVVNQGAQQPALAAQHQLAYMQAGQSAQAGYPPSAQQLPPAHVMATAQHQPMAQAGVRAPHPHPLSHLAGGAAPLSVGGQPVVSVPSAVAQPLPQGHQQPVSQVIPPQALSTTQPHPLPAEHQLPPRTQYPGSQPPPASTVALGQAFERKPGHAQGLPSLTATQLEDAQRFLFQHKSLLSLPKLGAGECASGAASALGPENSGGANALPAGAGLFPLKSLPVDGEEDR</sequence>
<dbReference type="GO" id="GO:0005634">
    <property type="term" value="C:nucleus"/>
    <property type="evidence" value="ECO:0007669"/>
    <property type="project" value="TreeGrafter"/>
</dbReference>
<evidence type="ECO:0000313" key="3">
    <source>
        <dbReference type="Proteomes" id="UP001152622"/>
    </source>
</evidence>
<name>A0A9Q1ITB3_SYNKA</name>
<dbReference type="GO" id="GO:0005829">
    <property type="term" value="C:cytosol"/>
    <property type="evidence" value="ECO:0007669"/>
    <property type="project" value="TreeGrafter"/>
</dbReference>